<keyword evidence="2" id="KW-1185">Reference proteome</keyword>
<gene>
    <name evidence="1" type="ORF">NK662_19455</name>
</gene>
<dbReference type="AlphaFoldDB" id="A0AA41X8F5"/>
<organism evidence="1 2">
    <name type="scientific">Ectobacillus ponti</name>
    <dbReference type="NCBI Taxonomy" id="2961894"/>
    <lineage>
        <taxon>Bacteria</taxon>
        <taxon>Bacillati</taxon>
        <taxon>Bacillota</taxon>
        <taxon>Bacilli</taxon>
        <taxon>Bacillales</taxon>
        <taxon>Bacillaceae</taxon>
        <taxon>Ectobacillus</taxon>
    </lineage>
</organism>
<dbReference type="EMBL" id="JANCLT010000014">
    <property type="protein sequence ID" value="MCP8970697.1"/>
    <property type="molecule type" value="Genomic_DNA"/>
</dbReference>
<reference evidence="1" key="1">
    <citation type="submission" date="2022-07" db="EMBL/GenBank/DDBJ databases">
        <authorList>
            <person name="Li W.-J."/>
            <person name="Deng Q.-Q."/>
        </authorList>
    </citation>
    <scope>NUCLEOTIDE SEQUENCE</scope>
    <source>
        <strain evidence="1">SYSU M60031</strain>
    </source>
</reference>
<proteinExistence type="predicted"/>
<evidence type="ECO:0000313" key="1">
    <source>
        <dbReference type="EMBL" id="MCP8970697.1"/>
    </source>
</evidence>
<dbReference type="RefSeq" id="WP_254760624.1">
    <property type="nucleotide sequence ID" value="NZ_JANCLT010000014.1"/>
</dbReference>
<name>A0AA41X8F5_9BACI</name>
<protein>
    <submittedName>
        <fullName evidence="1">Uncharacterized protein</fullName>
    </submittedName>
</protein>
<accession>A0AA41X8F5</accession>
<comment type="caution">
    <text evidence="1">The sequence shown here is derived from an EMBL/GenBank/DDBJ whole genome shotgun (WGS) entry which is preliminary data.</text>
</comment>
<evidence type="ECO:0000313" key="2">
    <source>
        <dbReference type="Proteomes" id="UP001156102"/>
    </source>
</evidence>
<sequence>MNVEQAKQVLERLAEGIDPLTGEEFAVGSPYQRADVIRALQVAVKGCEKLEQAERRKRQLPRLAGRAWTEAEEQEIARHFDEGTALSDIARMHERTPRAIQLRLLKMGRIAW</sequence>
<dbReference type="Proteomes" id="UP001156102">
    <property type="component" value="Unassembled WGS sequence"/>
</dbReference>